<protein>
    <recommendedName>
        <fullName evidence="4">Centromere protein H C-terminal domain-containing protein</fullName>
    </recommendedName>
</protein>
<dbReference type="Proteomes" id="UP001219933">
    <property type="component" value="Chromosome 2"/>
</dbReference>
<dbReference type="EMBL" id="CP119878">
    <property type="protein sequence ID" value="WFD34566.1"/>
    <property type="molecule type" value="Genomic_DNA"/>
</dbReference>
<name>A0AAF0EQ75_9BASI</name>
<sequence length="156" mass="16984">MAAAPDEARLAALEQACIARRVLLSTCVASDSAESSAAIVNGLAEGAPHADEMRSLLRRRDDLAMSILQTQRRLADVQEERQRVITRIQGMWSLTDLRKEAASTHSTDSPAPDATPVAEHSAKLRLLHGTLVGIAMNAPKPWWQDEQLAQLILSDP</sequence>
<evidence type="ECO:0000313" key="2">
    <source>
        <dbReference type="EMBL" id="WFD34566.1"/>
    </source>
</evidence>
<evidence type="ECO:0000313" key="3">
    <source>
        <dbReference type="Proteomes" id="UP001219933"/>
    </source>
</evidence>
<feature type="region of interest" description="Disordered" evidence="1">
    <location>
        <begin position="99"/>
        <end position="118"/>
    </location>
</feature>
<evidence type="ECO:0008006" key="4">
    <source>
        <dbReference type="Google" id="ProtNLM"/>
    </source>
</evidence>
<reference evidence="2" key="1">
    <citation type="submission" date="2023-03" db="EMBL/GenBank/DDBJ databases">
        <title>Mating type loci evolution in Malassezia.</title>
        <authorList>
            <person name="Coelho M.A."/>
        </authorList>
    </citation>
    <scope>NUCLEOTIDE SEQUENCE</scope>
    <source>
        <strain evidence="2">CBS 11721</strain>
    </source>
</reference>
<proteinExistence type="predicted"/>
<gene>
    <name evidence="2" type="ORF">MCUN1_001407</name>
</gene>
<evidence type="ECO:0000256" key="1">
    <source>
        <dbReference type="SAM" id="MobiDB-lite"/>
    </source>
</evidence>
<keyword evidence="3" id="KW-1185">Reference proteome</keyword>
<organism evidence="2 3">
    <name type="scientific">Malassezia cuniculi</name>
    <dbReference type="NCBI Taxonomy" id="948313"/>
    <lineage>
        <taxon>Eukaryota</taxon>
        <taxon>Fungi</taxon>
        <taxon>Dikarya</taxon>
        <taxon>Basidiomycota</taxon>
        <taxon>Ustilaginomycotina</taxon>
        <taxon>Malasseziomycetes</taxon>
        <taxon>Malasseziales</taxon>
        <taxon>Malasseziaceae</taxon>
        <taxon>Malassezia</taxon>
    </lineage>
</organism>
<accession>A0AAF0EQ75</accession>
<dbReference type="AlphaFoldDB" id="A0AAF0EQ75"/>